<accession>A0ABQ6YIF0</accession>
<sequence>MVVARMQPEDTTYWLVREAFGWSVVLQVLWRFPTVPDRAALDTVNERLRHSVLNRRLIRARAPFARPRWIHADFAPDLLVDSEPIPARDVEPWSGTELSRTPLDPERGPTWRLRGVPLDDGGFVLSLTALHLVADGRTVVTAATAALTGTPTDPLGRPGRLASRLHRRPPLGGHRPEGLLTNRPHPVRGEPGRVSAVDDRGPAGIAGALGVADAAEGGIDAVPVGPRVRSHSVGRLVDTAVDAADGVGQVVAAGRGIVKAAMAFARARGAGSAGDGRPVKSGAHVRAPRARYSWATVSVDAAHWDSVARHHGGTANTLFIAVLVGVLRASGYGQVLEVGIPVSRRTEDDARGNATAGVSVTLTEDLPPGGDLRPLRRQCKDAFTRLSAGERAAHVHLLPLVGLLPTGLVVRAATAGSGMPDVVASNLGDFDSELRCIGGVHASAVAFRGIAQGVDPAASYRFGDGVQSWGLRTGDTWTFSVAAFDEECFPQPDDLAKMLAAELDGWGVEHRMW</sequence>
<dbReference type="InterPro" id="IPR023213">
    <property type="entry name" value="CAT-like_dom_sf"/>
</dbReference>
<evidence type="ECO:0000313" key="2">
    <source>
        <dbReference type="EMBL" id="KAF0845236.1"/>
    </source>
</evidence>
<organism evidence="2 3">
    <name type="scientific">Nocardia caishijiensis</name>
    <dbReference type="NCBI Taxonomy" id="184756"/>
    <lineage>
        <taxon>Bacteria</taxon>
        <taxon>Bacillati</taxon>
        <taxon>Actinomycetota</taxon>
        <taxon>Actinomycetes</taxon>
        <taxon>Mycobacteriales</taxon>
        <taxon>Nocardiaceae</taxon>
        <taxon>Nocardia</taxon>
    </lineage>
</organism>
<dbReference type="Proteomes" id="UP000798951">
    <property type="component" value="Unassembled WGS sequence"/>
</dbReference>
<evidence type="ECO:0000256" key="1">
    <source>
        <dbReference type="SAM" id="MobiDB-lite"/>
    </source>
</evidence>
<feature type="region of interest" description="Disordered" evidence="1">
    <location>
        <begin position="166"/>
        <end position="200"/>
    </location>
</feature>
<keyword evidence="3" id="KW-1185">Reference proteome</keyword>
<gene>
    <name evidence="2" type="ORF">FNL39_10844</name>
</gene>
<reference evidence="2 3" key="1">
    <citation type="submission" date="2019-07" db="EMBL/GenBank/DDBJ databases">
        <title>Genomic Encyclopedia of Type Strains, Phase IV (KMG-IV): sequencing the most valuable type-strain genomes for metagenomic binning, comparative biology and taxonomic classification.</title>
        <authorList>
            <person name="Goeker M."/>
        </authorList>
    </citation>
    <scope>NUCLEOTIDE SEQUENCE [LARGE SCALE GENOMIC DNA]</scope>
    <source>
        <strain evidence="2 3">DSM 44831</strain>
    </source>
</reference>
<dbReference type="Gene3D" id="3.30.559.10">
    <property type="entry name" value="Chloramphenicol acetyltransferase-like domain"/>
    <property type="match status" value="1"/>
</dbReference>
<name>A0ABQ6YIF0_9NOCA</name>
<evidence type="ECO:0008006" key="4">
    <source>
        <dbReference type="Google" id="ProtNLM"/>
    </source>
</evidence>
<comment type="caution">
    <text evidence="2">The sequence shown here is derived from an EMBL/GenBank/DDBJ whole genome shotgun (WGS) entry which is preliminary data.</text>
</comment>
<feature type="compositionally biased region" description="Basic and acidic residues" evidence="1">
    <location>
        <begin position="187"/>
        <end position="200"/>
    </location>
</feature>
<protein>
    <recommendedName>
        <fullName evidence="4">Condensation domain-containing protein</fullName>
    </recommendedName>
</protein>
<dbReference type="SUPFAM" id="SSF52777">
    <property type="entry name" value="CoA-dependent acyltransferases"/>
    <property type="match status" value="1"/>
</dbReference>
<proteinExistence type="predicted"/>
<dbReference type="EMBL" id="VMSD01000008">
    <property type="protein sequence ID" value="KAF0845236.1"/>
    <property type="molecule type" value="Genomic_DNA"/>
</dbReference>
<evidence type="ECO:0000313" key="3">
    <source>
        <dbReference type="Proteomes" id="UP000798951"/>
    </source>
</evidence>